<organism evidence="1 2">
    <name type="scientific">Rhizoclosmatium globosum</name>
    <dbReference type="NCBI Taxonomy" id="329046"/>
    <lineage>
        <taxon>Eukaryota</taxon>
        <taxon>Fungi</taxon>
        <taxon>Fungi incertae sedis</taxon>
        <taxon>Chytridiomycota</taxon>
        <taxon>Chytridiomycota incertae sedis</taxon>
        <taxon>Chytridiomycetes</taxon>
        <taxon>Chytridiales</taxon>
        <taxon>Chytriomycetaceae</taxon>
        <taxon>Rhizoclosmatium</taxon>
    </lineage>
</organism>
<dbReference type="Proteomes" id="UP000193642">
    <property type="component" value="Unassembled WGS sequence"/>
</dbReference>
<dbReference type="OrthoDB" id="2386076at2759"/>
<evidence type="ECO:0000313" key="1">
    <source>
        <dbReference type="EMBL" id="ORY44780.1"/>
    </source>
</evidence>
<gene>
    <name evidence="1" type="ORF">BCR33DRAFT_850288</name>
</gene>
<sequence>MSNTVVEEQSSKPAIEVMQSIKSNTTKQAAAEYLGLKSYGYAAAKVKARVMYLGQMFKGAVHDMAMYVKDHPTIAPGERVLADKGYVGLHGRQLGLIVPFKQQANQPALTPFQDTYNKMHAVKWAKTFLAWIEQPAHSHIAEVQNSINFGLTFALLQRGHKQTSYFTSEAHSHYRKWDINAMHRLLPVQSEMIGDTKMLTPMEHAVYATRRKKLMTIFGAV</sequence>
<proteinExistence type="predicted"/>
<comment type="caution">
    <text evidence="1">The sequence shown here is derived from an EMBL/GenBank/DDBJ whole genome shotgun (WGS) entry which is preliminary data.</text>
</comment>
<keyword evidence="2" id="KW-1185">Reference proteome</keyword>
<dbReference type="EMBL" id="MCGO01000021">
    <property type="protein sequence ID" value="ORY44780.1"/>
    <property type="molecule type" value="Genomic_DNA"/>
</dbReference>
<evidence type="ECO:0008006" key="3">
    <source>
        <dbReference type="Google" id="ProtNLM"/>
    </source>
</evidence>
<dbReference type="AlphaFoldDB" id="A0A1Y2CCK5"/>
<reference evidence="1 2" key="1">
    <citation type="submission" date="2016-07" db="EMBL/GenBank/DDBJ databases">
        <title>Pervasive Adenine N6-methylation of Active Genes in Fungi.</title>
        <authorList>
            <consortium name="DOE Joint Genome Institute"/>
            <person name="Mondo S.J."/>
            <person name="Dannebaum R.O."/>
            <person name="Kuo R.C."/>
            <person name="Labutti K."/>
            <person name="Haridas S."/>
            <person name="Kuo A."/>
            <person name="Salamov A."/>
            <person name="Ahrendt S.R."/>
            <person name="Lipzen A."/>
            <person name="Sullivan W."/>
            <person name="Andreopoulos W.B."/>
            <person name="Clum A."/>
            <person name="Lindquist E."/>
            <person name="Daum C."/>
            <person name="Ramamoorthy G.K."/>
            <person name="Gryganskyi A."/>
            <person name="Culley D."/>
            <person name="Magnuson J.K."/>
            <person name="James T.Y."/>
            <person name="O'Malley M.A."/>
            <person name="Stajich J.E."/>
            <person name="Spatafora J.W."/>
            <person name="Visel A."/>
            <person name="Grigoriev I.V."/>
        </authorList>
    </citation>
    <scope>NUCLEOTIDE SEQUENCE [LARGE SCALE GENOMIC DNA]</scope>
    <source>
        <strain evidence="1 2">JEL800</strain>
    </source>
</reference>
<evidence type="ECO:0000313" key="2">
    <source>
        <dbReference type="Proteomes" id="UP000193642"/>
    </source>
</evidence>
<protein>
    <recommendedName>
        <fullName evidence="3">DDE Tnp4 domain-containing protein</fullName>
    </recommendedName>
</protein>
<name>A0A1Y2CCK5_9FUNG</name>
<accession>A0A1Y2CCK5</accession>